<comment type="caution">
    <text evidence="1">The sequence shown here is derived from an EMBL/GenBank/DDBJ whole genome shotgun (WGS) entry which is preliminary data.</text>
</comment>
<dbReference type="AlphaFoldDB" id="A0A2G9YXX5"/>
<evidence type="ECO:0000313" key="1">
    <source>
        <dbReference type="EMBL" id="PIP24072.1"/>
    </source>
</evidence>
<name>A0A2G9YXX5_9BACT</name>
<sequence length="194" mass="22592">MTKKEIIWREILFQAIENKKIEFTQKDLAQKYGFSLSTVFNALKVPRAANAVEGKRGFEIRDIDKFLNLWATFRNLKKDIIYQTNVGKTVGEIEGEVPPTAIFGAYSAFLKKHKEAPADYDKVYLYSDENKIKEIKARFPCRKGYPNLIILKADPWLRSFGEVTPDCQTFVDLWNLPEWYAKDFLEALKEKILK</sequence>
<proteinExistence type="predicted"/>
<organism evidence="1 2">
    <name type="scientific">Candidatus Nealsonbacteria bacterium CG23_combo_of_CG06-09_8_20_14_all_37_18</name>
    <dbReference type="NCBI Taxonomy" id="1974720"/>
    <lineage>
        <taxon>Bacteria</taxon>
        <taxon>Candidatus Nealsoniibacteriota</taxon>
    </lineage>
</organism>
<dbReference type="Proteomes" id="UP000229952">
    <property type="component" value="Unassembled WGS sequence"/>
</dbReference>
<accession>A0A2G9YXX5</accession>
<reference evidence="1 2" key="1">
    <citation type="submission" date="2017-09" db="EMBL/GenBank/DDBJ databases">
        <title>Depth-based differentiation of microbial function through sediment-hosted aquifers and enrichment of novel symbionts in the deep terrestrial subsurface.</title>
        <authorList>
            <person name="Probst A.J."/>
            <person name="Ladd B."/>
            <person name="Jarett J.K."/>
            <person name="Geller-Mcgrath D.E."/>
            <person name="Sieber C.M."/>
            <person name="Emerson J.B."/>
            <person name="Anantharaman K."/>
            <person name="Thomas B.C."/>
            <person name="Malmstrom R."/>
            <person name="Stieglmeier M."/>
            <person name="Klingl A."/>
            <person name="Woyke T."/>
            <person name="Ryan C.M."/>
            <person name="Banfield J.F."/>
        </authorList>
    </citation>
    <scope>NUCLEOTIDE SEQUENCE [LARGE SCALE GENOMIC DNA]</scope>
    <source>
        <strain evidence="1">CG23_combo_of_CG06-09_8_20_14_all_37_18</strain>
    </source>
</reference>
<dbReference type="EMBL" id="PCRQ01000078">
    <property type="protein sequence ID" value="PIP24072.1"/>
    <property type="molecule type" value="Genomic_DNA"/>
</dbReference>
<evidence type="ECO:0000313" key="2">
    <source>
        <dbReference type="Proteomes" id="UP000229952"/>
    </source>
</evidence>
<protein>
    <submittedName>
        <fullName evidence="1">Uncharacterized protein</fullName>
    </submittedName>
</protein>
<gene>
    <name evidence="1" type="ORF">COX35_02785</name>
</gene>